<organism evidence="1 2">
    <name type="scientific">Sphingomonas panacisoli</name>
    <dbReference type="NCBI Taxonomy" id="1813879"/>
    <lineage>
        <taxon>Bacteria</taxon>
        <taxon>Pseudomonadati</taxon>
        <taxon>Pseudomonadota</taxon>
        <taxon>Alphaproteobacteria</taxon>
        <taxon>Sphingomonadales</taxon>
        <taxon>Sphingomonadaceae</taxon>
        <taxon>Sphingomonas</taxon>
    </lineage>
</organism>
<accession>A0A5B8LFI0</accession>
<sequence>MRYPVTPDGRYFVVRGRLWRMANPALDDSERERFVGALMTARRAVGHARRNGDDAAEAAAHAAVDAAKRALGERGPVWWDDGAPDFNRHMARTTPYAEWFAARTASD</sequence>
<protein>
    <submittedName>
        <fullName evidence="1">Uncharacterized protein</fullName>
    </submittedName>
</protein>
<evidence type="ECO:0000313" key="2">
    <source>
        <dbReference type="Proteomes" id="UP000315673"/>
    </source>
</evidence>
<dbReference type="Proteomes" id="UP000315673">
    <property type="component" value="Chromosome"/>
</dbReference>
<proteinExistence type="predicted"/>
<reference evidence="1 2" key="1">
    <citation type="submission" date="2019-07" db="EMBL/GenBank/DDBJ databases">
        <title>Full genome sequence of Sphingomonas sp. 4R-6-7(HKS19).</title>
        <authorList>
            <person name="Im W.-T."/>
        </authorList>
    </citation>
    <scope>NUCLEOTIDE SEQUENCE [LARGE SCALE GENOMIC DNA]</scope>
    <source>
        <strain evidence="1 2">HKS19</strain>
    </source>
</reference>
<keyword evidence="2" id="KW-1185">Reference proteome</keyword>
<dbReference type="OrthoDB" id="34459at2"/>
<gene>
    <name evidence="1" type="ORF">FPZ24_04410</name>
</gene>
<dbReference type="EMBL" id="CP042306">
    <property type="protein sequence ID" value="QDZ06813.1"/>
    <property type="molecule type" value="Genomic_DNA"/>
</dbReference>
<dbReference type="RefSeq" id="WP_146569897.1">
    <property type="nucleotide sequence ID" value="NZ_CP042306.1"/>
</dbReference>
<name>A0A5B8LFI0_9SPHN</name>
<dbReference type="KEGG" id="spai:FPZ24_04410"/>
<evidence type="ECO:0000313" key="1">
    <source>
        <dbReference type="EMBL" id="QDZ06813.1"/>
    </source>
</evidence>
<dbReference type="AlphaFoldDB" id="A0A5B8LFI0"/>